<dbReference type="InParanoid" id="A0A1E7F0L5"/>
<dbReference type="InterPro" id="IPR011990">
    <property type="entry name" value="TPR-like_helical_dom_sf"/>
</dbReference>
<dbReference type="AlphaFoldDB" id="A0A1E7F0L5"/>
<organism evidence="3 4">
    <name type="scientific">Fragilariopsis cylindrus CCMP1102</name>
    <dbReference type="NCBI Taxonomy" id="635003"/>
    <lineage>
        <taxon>Eukaryota</taxon>
        <taxon>Sar</taxon>
        <taxon>Stramenopiles</taxon>
        <taxon>Ochrophyta</taxon>
        <taxon>Bacillariophyta</taxon>
        <taxon>Bacillariophyceae</taxon>
        <taxon>Bacillariophycidae</taxon>
        <taxon>Bacillariales</taxon>
        <taxon>Bacillariaceae</taxon>
        <taxon>Fragilariopsis</taxon>
    </lineage>
</organism>
<accession>A0A1E7F0L5</accession>
<evidence type="ECO:0000256" key="1">
    <source>
        <dbReference type="ARBA" id="ARBA00022737"/>
    </source>
</evidence>
<proteinExistence type="predicted"/>
<dbReference type="KEGG" id="fcy:FRACYDRAFT_270678"/>
<dbReference type="SUPFAM" id="SSF48452">
    <property type="entry name" value="TPR-like"/>
    <property type="match status" value="2"/>
</dbReference>
<dbReference type="Pfam" id="PF13428">
    <property type="entry name" value="TPR_14"/>
    <property type="match status" value="1"/>
</dbReference>
<dbReference type="Proteomes" id="UP000095751">
    <property type="component" value="Unassembled WGS sequence"/>
</dbReference>
<evidence type="ECO:0000313" key="4">
    <source>
        <dbReference type="Proteomes" id="UP000095751"/>
    </source>
</evidence>
<reference evidence="3 4" key="1">
    <citation type="submission" date="2016-09" db="EMBL/GenBank/DDBJ databases">
        <title>Extensive genetic diversity and differential bi-allelic expression allows diatom success in the polar Southern Ocean.</title>
        <authorList>
            <consortium name="DOE Joint Genome Institute"/>
            <person name="Mock T."/>
            <person name="Otillar R.P."/>
            <person name="Strauss J."/>
            <person name="Dupont C."/>
            <person name="Frickenhaus S."/>
            <person name="Maumus F."/>
            <person name="Mcmullan M."/>
            <person name="Sanges R."/>
            <person name="Schmutz J."/>
            <person name="Toseland A."/>
            <person name="Valas R."/>
            <person name="Veluchamy A."/>
            <person name="Ward B.J."/>
            <person name="Allen A."/>
            <person name="Barry K."/>
            <person name="Falciatore A."/>
            <person name="Ferrante M."/>
            <person name="Fortunato A.E."/>
            <person name="Gloeckner G."/>
            <person name="Gruber A."/>
            <person name="Hipkin R."/>
            <person name="Janech M."/>
            <person name="Kroth P."/>
            <person name="Leese F."/>
            <person name="Lindquist E."/>
            <person name="Lyon B.R."/>
            <person name="Martin J."/>
            <person name="Mayer C."/>
            <person name="Parker M."/>
            <person name="Quesneville H."/>
            <person name="Raymond J."/>
            <person name="Uhlig C."/>
            <person name="Valentin K.U."/>
            <person name="Worden A.Z."/>
            <person name="Armbrust E.V."/>
            <person name="Bowler C."/>
            <person name="Green B."/>
            <person name="Moulton V."/>
            <person name="Van Oosterhout C."/>
            <person name="Grigoriev I."/>
        </authorList>
    </citation>
    <scope>NUCLEOTIDE SEQUENCE [LARGE SCALE GENOMIC DNA]</scope>
    <source>
        <strain evidence="3 4">CCMP1102</strain>
    </source>
</reference>
<dbReference type="OrthoDB" id="440128at2759"/>
<dbReference type="Gene3D" id="1.25.40.10">
    <property type="entry name" value="Tetratricopeptide repeat domain"/>
    <property type="match status" value="2"/>
</dbReference>
<keyword evidence="1" id="KW-0677">Repeat</keyword>
<dbReference type="InterPro" id="IPR003107">
    <property type="entry name" value="HAT"/>
</dbReference>
<evidence type="ECO:0000256" key="2">
    <source>
        <dbReference type="SAM" id="MobiDB-lite"/>
    </source>
</evidence>
<dbReference type="InterPro" id="IPR045075">
    <property type="entry name" value="Syf1-like"/>
</dbReference>
<protein>
    <submittedName>
        <fullName evidence="3">TPR-like protein</fullName>
    </submittedName>
</protein>
<keyword evidence="4" id="KW-1185">Reference proteome</keyword>
<evidence type="ECO:0000313" key="3">
    <source>
        <dbReference type="EMBL" id="OEU11780.1"/>
    </source>
</evidence>
<feature type="compositionally biased region" description="Low complexity" evidence="2">
    <location>
        <begin position="20"/>
        <end position="32"/>
    </location>
</feature>
<dbReference type="PANTHER" id="PTHR11246">
    <property type="entry name" value="PRE-MRNA SPLICING FACTOR"/>
    <property type="match status" value="1"/>
</dbReference>
<dbReference type="GO" id="GO:0046540">
    <property type="term" value="C:U4/U6 x U5 tri-snRNP complex"/>
    <property type="evidence" value="ECO:0007669"/>
    <property type="project" value="TreeGrafter"/>
</dbReference>
<dbReference type="PANTHER" id="PTHR11246:SF1">
    <property type="entry name" value="PRE-MRNA-PROCESSING FACTOR 6"/>
    <property type="match status" value="1"/>
</dbReference>
<name>A0A1E7F0L5_9STRA</name>
<dbReference type="GO" id="GO:0000244">
    <property type="term" value="P:spliceosomal tri-snRNP complex assembly"/>
    <property type="evidence" value="ECO:0007669"/>
    <property type="project" value="TreeGrafter"/>
</dbReference>
<gene>
    <name evidence="3" type="ORF">FRACYDRAFT_270678</name>
</gene>
<dbReference type="EMBL" id="KV784366">
    <property type="protein sequence ID" value="OEU11780.1"/>
    <property type="molecule type" value="Genomic_DNA"/>
</dbReference>
<dbReference type="SMART" id="SM00386">
    <property type="entry name" value="HAT"/>
    <property type="match status" value="5"/>
</dbReference>
<dbReference type="GO" id="GO:0071013">
    <property type="term" value="C:catalytic step 2 spliceosome"/>
    <property type="evidence" value="ECO:0007669"/>
    <property type="project" value="TreeGrafter"/>
</dbReference>
<feature type="region of interest" description="Disordered" evidence="2">
    <location>
        <begin position="1"/>
        <end position="32"/>
    </location>
</feature>
<sequence length="462" mass="52476">MDTTTTTDGNDDTKDESNNTDDANNNTNNNTNTYRLNIELDEVLQAASERLPKVEVFWLLRAKEQWLAGEVDKAREILQKAFEMNPSSERVWLAASKLEWSNDEIVRARLLLERARDRAPSYRVYMKSSMLEREVGNYDESIQLIVDGIEKYPSTASKLYMMGGQIYSEDLPKTLVVVPVSSEADFDTMKTTLLKKKKSYLEKARKLYQDGIETCTSDTSGNVTLWIVASRLEERAHTFLSHQDDGEAAEAESDSTITTNANAGGITKARSLLELARLKHPKNDQLWLEAIRLERRSNNLKLSDSLMARALQECPKSGLLLSESIRIAPKVEQKGKSTIAIKRNPESSLIICSVATLFASDGKAKNVTKARKWYERSILLDKDIGDSWAYYYNFECKYGTQVQQNTIKERCIKAEPKHGEIWQSVTKNINNKDKIKGESVGDALELVATEIKDRERRRLQKK</sequence>